<protein>
    <submittedName>
        <fullName evidence="2">Uncharacterized membrane protein</fullName>
    </submittedName>
</protein>
<keyword evidence="1" id="KW-1133">Transmembrane helix</keyword>
<dbReference type="InterPro" id="IPR007462">
    <property type="entry name" value="COV1-like"/>
</dbReference>
<dbReference type="Pfam" id="PF04367">
    <property type="entry name" value="DUF502"/>
    <property type="match status" value="1"/>
</dbReference>
<dbReference type="AlphaFoldDB" id="A0A1I0PTW2"/>
<dbReference type="Proteomes" id="UP000199650">
    <property type="component" value="Unassembled WGS sequence"/>
</dbReference>
<keyword evidence="3" id="KW-1185">Reference proteome</keyword>
<dbReference type="EMBL" id="FOJB01000001">
    <property type="protein sequence ID" value="SEW17867.1"/>
    <property type="molecule type" value="Genomic_DNA"/>
</dbReference>
<keyword evidence="1" id="KW-0812">Transmembrane</keyword>
<evidence type="ECO:0000313" key="3">
    <source>
        <dbReference type="Proteomes" id="UP000199650"/>
    </source>
</evidence>
<dbReference type="PANTHER" id="PTHR31876:SF26">
    <property type="entry name" value="PROTEIN LIKE COV 2"/>
    <property type="match status" value="1"/>
</dbReference>
<evidence type="ECO:0000313" key="2">
    <source>
        <dbReference type="EMBL" id="SEW17867.1"/>
    </source>
</evidence>
<name>A0A1I0PTW2_9RHOB</name>
<feature type="transmembrane region" description="Helical" evidence="1">
    <location>
        <begin position="21"/>
        <end position="43"/>
    </location>
</feature>
<gene>
    <name evidence="2" type="ORF">SAMN05444851_1897</name>
</gene>
<dbReference type="PANTHER" id="PTHR31876">
    <property type="entry name" value="COV-LIKE PROTEIN 1"/>
    <property type="match status" value="1"/>
</dbReference>
<feature type="transmembrane region" description="Helical" evidence="1">
    <location>
        <begin position="84"/>
        <end position="105"/>
    </location>
</feature>
<dbReference type="STRING" id="1173584.SAMN05444851_1897"/>
<accession>A0A1I0PTW2</accession>
<dbReference type="RefSeq" id="WP_091430151.1">
    <property type="nucleotide sequence ID" value="NZ_FOJB01000001.1"/>
</dbReference>
<organism evidence="2 3">
    <name type="scientific">Aliiroseovarius sediminilitoris</name>
    <dbReference type="NCBI Taxonomy" id="1173584"/>
    <lineage>
        <taxon>Bacteria</taxon>
        <taxon>Pseudomonadati</taxon>
        <taxon>Pseudomonadota</taxon>
        <taxon>Alphaproteobacteria</taxon>
        <taxon>Rhodobacterales</taxon>
        <taxon>Paracoccaceae</taxon>
        <taxon>Aliiroseovarius</taxon>
    </lineage>
</organism>
<reference evidence="2 3" key="1">
    <citation type="submission" date="2016-10" db="EMBL/GenBank/DDBJ databases">
        <authorList>
            <person name="de Groot N.N."/>
        </authorList>
    </citation>
    <scope>NUCLEOTIDE SEQUENCE [LARGE SCALE GENOMIC DNA]</scope>
    <source>
        <strain evidence="2 3">DSM 29439</strain>
    </source>
</reference>
<dbReference type="OrthoDB" id="9780267at2"/>
<evidence type="ECO:0000256" key="1">
    <source>
        <dbReference type="SAM" id="Phobius"/>
    </source>
</evidence>
<sequence>MTEHDEHTKRKRRPFAGLRNNFLAGLVVVVPIAVTMWMIWTFVGWIDSWVLPFVPARYHPDSLIDTFFGDSAWFKMLFGEDVRINVRGLGVVVFLMFTVFVGWIAKGLIGRSFLAWGESLVDRMPVVRSLYNGIKQIAETVFSQSTETKFDKACLVEYPRKGIWAIAFISTKAKGEIDARIPVDEDIISVFLPTTPNPTSGFLLFVPRHSVISLDMTVEDAAKLVISAGLVYPNSKNPTQPVDVKPK</sequence>
<proteinExistence type="predicted"/>
<keyword evidence="1" id="KW-0472">Membrane</keyword>